<evidence type="ECO:0000256" key="16">
    <source>
        <dbReference type="ARBA" id="ARBA00023211"/>
    </source>
</evidence>
<evidence type="ECO:0000256" key="18">
    <source>
        <dbReference type="ARBA" id="ARBA00049045"/>
    </source>
</evidence>
<dbReference type="GO" id="GO:0047223">
    <property type="term" value="F:beta-1,3-galactosyl-O-glycosyl-glycoprotein beta-1,3-N-acetylglucosaminyltransferase activity"/>
    <property type="evidence" value="ECO:0000318"/>
    <property type="project" value="GO_Central"/>
</dbReference>
<comment type="similarity">
    <text evidence="4">Belongs to the glycosyltransferase 13 family.</text>
</comment>
<comment type="cofactor">
    <cofactor evidence="1">
        <name>Mn(2+)</name>
        <dbReference type="ChEBI" id="CHEBI:29035"/>
    </cofactor>
</comment>
<evidence type="ECO:0000256" key="14">
    <source>
        <dbReference type="ARBA" id="ARBA00023136"/>
    </source>
</evidence>
<evidence type="ECO:0000256" key="12">
    <source>
        <dbReference type="ARBA" id="ARBA00022989"/>
    </source>
</evidence>
<comment type="pathway">
    <text evidence="3">Protein modification; protein glycosylation.</text>
</comment>
<dbReference type="KEGG" id="mbr:MONBRDRAFT_25733"/>
<dbReference type="GO" id="GO:0000139">
    <property type="term" value="C:Golgi membrane"/>
    <property type="evidence" value="ECO:0000318"/>
    <property type="project" value="GO_Central"/>
</dbReference>
<evidence type="ECO:0000256" key="4">
    <source>
        <dbReference type="ARBA" id="ARBA00006492"/>
    </source>
</evidence>
<evidence type="ECO:0000256" key="1">
    <source>
        <dbReference type="ARBA" id="ARBA00001936"/>
    </source>
</evidence>
<evidence type="ECO:0000256" key="5">
    <source>
        <dbReference type="ARBA" id="ARBA00021956"/>
    </source>
</evidence>
<evidence type="ECO:0000313" key="21">
    <source>
        <dbReference type="EMBL" id="EDQ88972.1"/>
    </source>
</evidence>
<accession>A9V097</accession>
<dbReference type="FunFam" id="3.90.550.10:FF:000252">
    <property type="entry name" value="Protein O-linked-mannose beta-1,2-N-acetylglucosaminyltransferase 1"/>
    <property type="match status" value="1"/>
</dbReference>
<keyword evidence="8" id="KW-0808">Transferase</keyword>
<dbReference type="STRING" id="81824.A9V097"/>
<keyword evidence="22" id="KW-1185">Reference proteome</keyword>
<evidence type="ECO:0000259" key="20">
    <source>
        <dbReference type="Pfam" id="PF15711"/>
    </source>
</evidence>
<keyword evidence="13" id="KW-0333">Golgi apparatus</keyword>
<comment type="subcellular location">
    <subcellularLocation>
        <location evidence="2">Golgi apparatus membrane</location>
        <topology evidence="2">Single-pass type II membrane protein</topology>
    </subcellularLocation>
</comment>
<keyword evidence="6" id="KW-0597">Phosphoprotein</keyword>
<evidence type="ECO:0000256" key="10">
    <source>
        <dbReference type="ARBA" id="ARBA00022723"/>
    </source>
</evidence>
<evidence type="ECO:0000256" key="19">
    <source>
        <dbReference type="SAM" id="Phobius"/>
    </source>
</evidence>
<dbReference type="RefSeq" id="XP_001746077.1">
    <property type="nucleotide sequence ID" value="XM_001746025.1"/>
</dbReference>
<dbReference type="FunCoup" id="A9V097">
    <property type="interactions" value="226"/>
</dbReference>
<dbReference type="InterPro" id="IPR052463">
    <property type="entry name" value="O-linked_mannose_GnT"/>
</dbReference>
<dbReference type="GO" id="GO:0046872">
    <property type="term" value="F:metal ion binding"/>
    <property type="evidence" value="ECO:0007669"/>
    <property type="project" value="UniProtKB-KW"/>
</dbReference>
<feature type="transmembrane region" description="Helical" evidence="19">
    <location>
        <begin position="12"/>
        <end position="30"/>
    </location>
</feature>
<evidence type="ECO:0000313" key="22">
    <source>
        <dbReference type="Proteomes" id="UP000001357"/>
    </source>
</evidence>
<gene>
    <name evidence="21" type="ORF">MONBRDRAFT_25733</name>
</gene>
<feature type="domain" description="ILEI/PANDER" evidence="20">
    <location>
        <begin position="133"/>
        <end position="219"/>
    </location>
</feature>
<dbReference type="PANTHER" id="PTHR46396">
    <property type="entry name" value="PROTEIN O-LINKED-MANNOSE BETA-1,2-N-ACETYLGLUCOSAMINYLTRANSFERASE 1"/>
    <property type="match status" value="1"/>
</dbReference>
<evidence type="ECO:0000256" key="6">
    <source>
        <dbReference type="ARBA" id="ARBA00022553"/>
    </source>
</evidence>
<evidence type="ECO:0000256" key="2">
    <source>
        <dbReference type="ARBA" id="ARBA00004323"/>
    </source>
</evidence>
<dbReference type="CDD" id="cd13937">
    <property type="entry name" value="PANDER_GnT-1_2_like"/>
    <property type="match status" value="1"/>
</dbReference>
<comment type="subunit">
    <text evidence="17">Interacts with DAG1 (via O-linked mannose moiety). Interacts (via transmembrane domain) with FKTN; the interaction is direct and is required for normal location in Golgi membranes.</text>
</comment>
<dbReference type="Proteomes" id="UP000001357">
    <property type="component" value="Unassembled WGS sequence"/>
</dbReference>
<dbReference type="InterPro" id="IPR004139">
    <property type="entry name" value="Glyco_trans_13"/>
</dbReference>
<keyword evidence="11" id="KW-0735">Signal-anchor</keyword>
<dbReference type="GeneID" id="5891490"/>
<evidence type="ECO:0000256" key="13">
    <source>
        <dbReference type="ARBA" id="ARBA00023034"/>
    </source>
</evidence>
<name>A9V097_MONBE</name>
<keyword evidence="7" id="KW-0328">Glycosyltransferase</keyword>
<keyword evidence="9 19" id="KW-0812">Transmembrane</keyword>
<comment type="catalytic activity">
    <reaction evidence="18">
        <text>3-O-(alpha-D-mannosyl)-L-threonyl-[protein] + UDP-N-acetyl-alpha-D-glucosamine = 3-O-(N-acetyl-beta-D-glucosaminyl-(1-&gt;2)-alpha-D-mannosyl)-L-threonyl-[protein] + UDP + H(+)</text>
        <dbReference type="Rhea" id="RHEA:54128"/>
        <dbReference type="Rhea" id="RHEA-COMP:13547"/>
        <dbReference type="Rhea" id="RHEA-COMP:13802"/>
        <dbReference type="ChEBI" id="CHEBI:15378"/>
        <dbReference type="ChEBI" id="CHEBI:57705"/>
        <dbReference type="ChEBI" id="CHEBI:58223"/>
        <dbReference type="ChEBI" id="CHEBI:137323"/>
        <dbReference type="ChEBI" id="CHEBI:138067"/>
    </reaction>
</comment>
<evidence type="ECO:0000256" key="7">
    <source>
        <dbReference type="ARBA" id="ARBA00022676"/>
    </source>
</evidence>
<organism evidence="21 22">
    <name type="scientific">Monosiga brevicollis</name>
    <name type="common">Choanoflagellate</name>
    <dbReference type="NCBI Taxonomy" id="81824"/>
    <lineage>
        <taxon>Eukaryota</taxon>
        <taxon>Choanoflagellata</taxon>
        <taxon>Craspedida</taxon>
        <taxon>Salpingoecidae</taxon>
        <taxon>Monosiga</taxon>
    </lineage>
</organism>
<evidence type="ECO:0000256" key="8">
    <source>
        <dbReference type="ARBA" id="ARBA00022679"/>
    </source>
</evidence>
<proteinExistence type="inferred from homology"/>
<dbReference type="EMBL" id="CH991552">
    <property type="protein sequence ID" value="EDQ88972.1"/>
    <property type="molecule type" value="Genomic_DNA"/>
</dbReference>
<keyword evidence="16" id="KW-0464">Manganese</keyword>
<keyword evidence="10" id="KW-0479">Metal-binding</keyword>
<dbReference type="SUPFAM" id="SSF53448">
    <property type="entry name" value="Nucleotide-diphospho-sugar transferases"/>
    <property type="match status" value="1"/>
</dbReference>
<dbReference type="PANTHER" id="PTHR46396:SF1">
    <property type="entry name" value="PROTEIN O-LINKED-MANNOSE BETA-1,2-N-ACETYLGLUCOSAMINYLTRANSFERASE 1"/>
    <property type="match status" value="1"/>
</dbReference>
<dbReference type="InterPro" id="IPR039477">
    <property type="entry name" value="ILEI/PANDER_dom"/>
</dbReference>
<evidence type="ECO:0000256" key="17">
    <source>
        <dbReference type="ARBA" id="ARBA00046887"/>
    </source>
</evidence>
<sequence length="619" mass="70358">MARSSQAQRVVVALLLVSLGVNLLFLRYWLADSHRALDGLNDQGIPWQDRARNEGDVHLPLNQKQPSATKRPATAPVPALDERKGVIHHDHPGVHVADSFSIEAYSSRLAVWVRVDGKTIYNVTLSPTIESQRGIHVVSLNGATAQVTSVADFDTYAPGAEEYLLAHMGTMHSNRILVFVVRDEASNSLSSRCRELFKEMGSQKIDKLGWRGMWAMITRLDHPSETVETLSQVISTSEWAPPAKATALLEADDGPPCNYADADRELADVPVIIVASENRPRYLYRALLALLNSQGSARGLIHVYIDGRSKPEAARMTRLLGIKFTCQEPHGEKNGRISQHYFDALSAAFHLDFPNAEHVIILEEDLEVSADFYHYFASTRHLLLQDPSLYCISAWNDLGYMHTAQDSSLLYRVETMPGLGWMLSRSLFVDELEQNWPQAEKMWDWDMWMRLPNIRKDRECLIPDISRTFHFGASGVNLNSYFQKVYFEKHLLNQAPAARVKTAGMTQREYEEQLDSLIQSSHAVDTARDPCQYQDIIPPGNQDHWVFYIKMRSDYDWDTWLALASCWKIWDLDARGFHKSVWRLFLNGTPIFVVGSTSPYYKHKPAHLDPIFKPKQPKN</sequence>
<keyword evidence="12 19" id="KW-1133">Transmembrane helix</keyword>
<dbReference type="InParanoid" id="A9V097"/>
<keyword evidence="15" id="KW-1015">Disulfide bond</keyword>
<evidence type="ECO:0000256" key="9">
    <source>
        <dbReference type="ARBA" id="ARBA00022692"/>
    </source>
</evidence>
<dbReference type="Pfam" id="PF03071">
    <property type="entry name" value="GNT-I"/>
    <property type="match status" value="1"/>
</dbReference>
<reference evidence="21 22" key="1">
    <citation type="journal article" date="2008" name="Nature">
        <title>The genome of the choanoflagellate Monosiga brevicollis and the origin of metazoans.</title>
        <authorList>
            <consortium name="JGI Sequencing"/>
            <person name="King N."/>
            <person name="Westbrook M.J."/>
            <person name="Young S.L."/>
            <person name="Kuo A."/>
            <person name="Abedin M."/>
            <person name="Chapman J."/>
            <person name="Fairclough S."/>
            <person name="Hellsten U."/>
            <person name="Isogai Y."/>
            <person name="Letunic I."/>
            <person name="Marr M."/>
            <person name="Pincus D."/>
            <person name="Putnam N."/>
            <person name="Rokas A."/>
            <person name="Wright K.J."/>
            <person name="Zuzow R."/>
            <person name="Dirks W."/>
            <person name="Good M."/>
            <person name="Goodstein D."/>
            <person name="Lemons D."/>
            <person name="Li W."/>
            <person name="Lyons J.B."/>
            <person name="Morris A."/>
            <person name="Nichols S."/>
            <person name="Richter D.J."/>
            <person name="Salamov A."/>
            <person name="Bork P."/>
            <person name="Lim W.A."/>
            <person name="Manning G."/>
            <person name="Miller W.T."/>
            <person name="McGinnis W."/>
            <person name="Shapiro H."/>
            <person name="Tjian R."/>
            <person name="Grigoriev I.V."/>
            <person name="Rokhsar D."/>
        </authorList>
    </citation>
    <scope>NUCLEOTIDE SEQUENCE [LARGE SCALE GENOMIC DNA]</scope>
    <source>
        <strain evidence="22">MX1 / ATCC 50154</strain>
    </source>
</reference>
<dbReference type="Gene3D" id="3.90.550.10">
    <property type="entry name" value="Spore Coat Polysaccharide Biosynthesis Protein SpsA, Chain A"/>
    <property type="match status" value="1"/>
</dbReference>
<dbReference type="GO" id="GO:0016266">
    <property type="term" value="P:protein O-linked glycosylation via N-acetyl-galactosamine"/>
    <property type="evidence" value="ECO:0000318"/>
    <property type="project" value="GO_Central"/>
</dbReference>
<dbReference type="Pfam" id="PF15711">
    <property type="entry name" value="ILEI"/>
    <property type="match status" value="1"/>
</dbReference>
<dbReference type="PROSITE" id="PS52031">
    <property type="entry name" value="GG_LECTIN"/>
    <property type="match status" value="1"/>
</dbReference>
<protein>
    <recommendedName>
        <fullName evidence="5">Protein O-linked-mannose beta-1,2-N-acetylglucosaminyltransferase 1</fullName>
    </recommendedName>
</protein>
<evidence type="ECO:0000256" key="15">
    <source>
        <dbReference type="ARBA" id="ARBA00023157"/>
    </source>
</evidence>
<dbReference type="eggNOG" id="ENOG502QSG3">
    <property type="taxonomic scope" value="Eukaryota"/>
</dbReference>
<evidence type="ECO:0000256" key="11">
    <source>
        <dbReference type="ARBA" id="ARBA00022968"/>
    </source>
</evidence>
<dbReference type="UniPathway" id="UPA00378"/>
<dbReference type="InterPro" id="IPR029044">
    <property type="entry name" value="Nucleotide-diphossugar_trans"/>
</dbReference>
<dbReference type="AlphaFoldDB" id="A9V097"/>
<evidence type="ECO:0000256" key="3">
    <source>
        <dbReference type="ARBA" id="ARBA00004922"/>
    </source>
</evidence>
<dbReference type="InterPro" id="IPR039474">
    <property type="entry name" value="POMGNT1_PANDER-like"/>
</dbReference>
<keyword evidence="14 19" id="KW-0472">Membrane</keyword>